<proteinExistence type="predicted"/>
<dbReference type="GO" id="GO:0005524">
    <property type="term" value="F:ATP binding"/>
    <property type="evidence" value="ECO:0007669"/>
    <property type="project" value="UniProtKB-KW"/>
</dbReference>
<feature type="transmembrane region" description="Helical" evidence="6">
    <location>
        <begin position="187"/>
        <end position="207"/>
    </location>
</feature>
<dbReference type="Gene3D" id="1.20.1560.10">
    <property type="entry name" value="ABC transporter type 1, transmembrane domain"/>
    <property type="match status" value="1"/>
</dbReference>
<reference evidence="8 9" key="1">
    <citation type="submission" date="2017-07" db="EMBL/GenBank/DDBJ databases">
        <title>Draft Genome Sequences of Select Purple Nonsulfur Bacteria.</title>
        <authorList>
            <person name="Lasarre B."/>
            <person name="Mckinlay J.B."/>
        </authorList>
    </citation>
    <scope>NUCLEOTIDE SEQUENCE [LARGE SCALE GENOMIC DNA]</scope>
    <source>
        <strain evidence="8 9">DSM 5909</strain>
    </source>
</reference>
<dbReference type="OrthoDB" id="9810134at2"/>
<keyword evidence="8" id="KW-0067">ATP-binding</keyword>
<dbReference type="PROSITE" id="PS50929">
    <property type="entry name" value="ABC_TM1F"/>
    <property type="match status" value="1"/>
</dbReference>
<evidence type="ECO:0000256" key="2">
    <source>
        <dbReference type="ARBA" id="ARBA00022448"/>
    </source>
</evidence>
<dbReference type="AlphaFoldDB" id="A0A327KP64"/>
<dbReference type="PANTHER" id="PTHR11384:SF59">
    <property type="entry name" value="LYSOSOMAL COBALAMIN TRANSPORTER ABCD4"/>
    <property type="match status" value="1"/>
</dbReference>
<gene>
    <name evidence="8" type="ORF">CH341_23225</name>
</gene>
<dbReference type="EMBL" id="NPEX01000221">
    <property type="protein sequence ID" value="RAI40690.1"/>
    <property type="molecule type" value="Genomic_DNA"/>
</dbReference>
<dbReference type="PANTHER" id="PTHR11384">
    <property type="entry name" value="ATP-BINDING CASSETTE, SUB-FAMILY D MEMBER"/>
    <property type="match status" value="1"/>
</dbReference>
<evidence type="ECO:0000256" key="1">
    <source>
        <dbReference type="ARBA" id="ARBA00004651"/>
    </source>
</evidence>
<protein>
    <submittedName>
        <fullName evidence="8">ABC transporter ATP-binding protein</fullName>
    </submittedName>
</protein>
<evidence type="ECO:0000256" key="6">
    <source>
        <dbReference type="SAM" id="Phobius"/>
    </source>
</evidence>
<comment type="subcellular location">
    <subcellularLocation>
        <location evidence="1">Cell membrane</location>
        <topology evidence="1">Multi-pass membrane protein</topology>
    </subcellularLocation>
</comment>
<dbReference type="InterPro" id="IPR011527">
    <property type="entry name" value="ABC1_TM_dom"/>
</dbReference>
<feature type="transmembrane region" description="Helical" evidence="6">
    <location>
        <begin position="27"/>
        <end position="48"/>
    </location>
</feature>
<comment type="caution">
    <text evidence="8">The sequence shown here is derived from an EMBL/GenBank/DDBJ whole genome shotgun (WGS) entry which is preliminary data.</text>
</comment>
<keyword evidence="2" id="KW-0813">Transport</keyword>
<feature type="transmembrane region" description="Helical" evidence="6">
    <location>
        <begin position="148"/>
        <end position="175"/>
    </location>
</feature>
<keyword evidence="3 6" id="KW-0812">Transmembrane</keyword>
<organism evidence="8 9">
    <name type="scientific">Rhodoplanes roseus</name>
    <dbReference type="NCBI Taxonomy" id="29409"/>
    <lineage>
        <taxon>Bacteria</taxon>
        <taxon>Pseudomonadati</taxon>
        <taxon>Pseudomonadota</taxon>
        <taxon>Alphaproteobacteria</taxon>
        <taxon>Hyphomicrobiales</taxon>
        <taxon>Nitrobacteraceae</taxon>
        <taxon>Rhodoplanes</taxon>
    </lineage>
</organism>
<name>A0A327KP64_9BRAD</name>
<accession>A0A327KP64</accession>
<dbReference type="Pfam" id="PF06472">
    <property type="entry name" value="ABC_membrane_2"/>
    <property type="match status" value="1"/>
</dbReference>
<dbReference type="SUPFAM" id="SSF90123">
    <property type="entry name" value="ABC transporter transmembrane region"/>
    <property type="match status" value="1"/>
</dbReference>
<feature type="non-terminal residue" evidence="8">
    <location>
        <position position="362"/>
    </location>
</feature>
<evidence type="ECO:0000256" key="3">
    <source>
        <dbReference type="ARBA" id="ARBA00022692"/>
    </source>
</evidence>
<evidence type="ECO:0000313" key="8">
    <source>
        <dbReference type="EMBL" id="RAI40690.1"/>
    </source>
</evidence>
<dbReference type="InterPro" id="IPR050835">
    <property type="entry name" value="ABC_transporter_sub-D"/>
</dbReference>
<dbReference type="GO" id="GO:0140359">
    <property type="term" value="F:ABC-type transporter activity"/>
    <property type="evidence" value="ECO:0007669"/>
    <property type="project" value="InterPro"/>
</dbReference>
<evidence type="ECO:0000313" key="9">
    <source>
        <dbReference type="Proteomes" id="UP000249130"/>
    </source>
</evidence>
<keyword evidence="5 6" id="KW-0472">Membrane</keyword>
<sequence length="362" mass="39455">MSQLRTDLGRFWREAGGYWRRGGPRCAWPLTAVLGAVVLVSLGITYGLNLWNRHFFDALEARNADAALHQAMLFPLLVGLYLVLCVVAMAARMTLQRTWRAVLNDRLLDRWLARGRYYQLECIPGDHMNPEHRIHEDVRIATDMPVDFVTGFLTSALSAVSFFAVLWVVGGALSVPVAGTTVTIPGYLLIAALVYALVVNGGMVAIARGFTATAAHKNQAEAEYRFALTRVRENAESIALLSGAAAERAGLDRCFSAVLARWAALMGQHMRAVIVSQASAQAVGVVPVLLCTPRYLDGSMTLGQVMQVASAFTIVQGALSWLVDNFTRLGDWTASVRRVVTLATALDALEAAEQARAGRLRR</sequence>
<dbReference type="GO" id="GO:0005886">
    <property type="term" value="C:plasma membrane"/>
    <property type="evidence" value="ECO:0007669"/>
    <property type="project" value="UniProtKB-SubCell"/>
</dbReference>
<keyword evidence="8" id="KW-0547">Nucleotide-binding</keyword>
<evidence type="ECO:0000259" key="7">
    <source>
        <dbReference type="PROSITE" id="PS50929"/>
    </source>
</evidence>
<dbReference type="RefSeq" id="WP_146604587.1">
    <property type="nucleotide sequence ID" value="NZ_NPEX01000221.1"/>
</dbReference>
<feature type="domain" description="ABC transmembrane type-1" evidence="7">
    <location>
        <begin position="32"/>
        <end position="331"/>
    </location>
</feature>
<keyword evidence="9" id="KW-1185">Reference proteome</keyword>
<evidence type="ECO:0000256" key="4">
    <source>
        <dbReference type="ARBA" id="ARBA00022989"/>
    </source>
</evidence>
<evidence type="ECO:0000256" key="5">
    <source>
        <dbReference type="ARBA" id="ARBA00023136"/>
    </source>
</evidence>
<feature type="transmembrane region" description="Helical" evidence="6">
    <location>
        <begin position="68"/>
        <end position="91"/>
    </location>
</feature>
<dbReference type="InterPro" id="IPR036640">
    <property type="entry name" value="ABC1_TM_sf"/>
</dbReference>
<keyword evidence="4 6" id="KW-1133">Transmembrane helix</keyword>
<dbReference type="Proteomes" id="UP000249130">
    <property type="component" value="Unassembled WGS sequence"/>
</dbReference>